<dbReference type="InterPro" id="IPR010559">
    <property type="entry name" value="Sig_transdc_His_kin_internal"/>
</dbReference>
<feature type="transmembrane region" description="Helical" evidence="1">
    <location>
        <begin position="59"/>
        <end position="82"/>
    </location>
</feature>
<dbReference type="Pfam" id="PF06580">
    <property type="entry name" value="His_kinase"/>
    <property type="match status" value="1"/>
</dbReference>
<evidence type="ECO:0000313" key="3">
    <source>
        <dbReference type="EMBL" id="KOO68303.1"/>
    </source>
</evidence>
<keyword evidence="1" id="KW-0812">Transmembrane</keyword>
<accession>A0A8E1URM7</accession>
<dbReference type="AlphaFoldDB" id="A0A8E1URM7"/>
<dbReference type="PANTHER" id="PTHR34220">
    <property type="entry name" value="SENSOR HISTIDINE KINASE YPDA"/>
    <property type="match status" value="1"/>
</dbReference>
<protein>
    <recommendedName>
        <fullName evidence="2">Signal transduction histidine kinase internal region domain-containing protein</fullName>
    </recommendedName>
</protein>
<sequence length="342" mass="39015">MKSKKIINFAITMGKKHKRLIYNALGLILIIFFYSVFFQATYCWMRFGSPTFNGDWGSFIYSLPFNFVPFLIIAIAALWSVWLTRNIAVLWKKITLDLLMASCIVIIVNILFLLTTGLEINWGGTVFNGIMIWMGIEFWAVSLQRQRALIRESLLLKENAAHKLQLLQSYVNPHFLFNSLDMLCSMIEVDEKKQSLEFIENLTAYYRGMLRRKNVMKVTVKDELETVFCYLKIVSQHYGDNLEVKVTGDRDTDMMIVPFSIQLLIENVLKHNVISATMPMTITISIKEDAITVSNPCHPKSTETGRSTGMGLKYLSSMYAASGKKTDVSRCGNMFSVTIPAL</sequence>
<reference evidence="3 4" key="1">
    <citation type="submission" date="2015-06" db="EMBL/GenBank/DDBJ databases">
        <title>Prevotella sp. 109, sp. nov., a novel member of the family Prevotellaceae isolated from human faeces.</title>
        <authorList>
            <person name="Shkoporov A.N."/>
            <person name="Chaplin A.V."/>
            <person name="Kafarskaia L.I."/>
            <person name="Efimov B.A."/>
        </authorList>
    </citation>
    <scope>NUCLEOTIDE SEQUENCE [LARGE SCALE GENOMIC DNA]</scope>
    <source>
        <strain evidence="3 4">109</strain>
    </source>
</reference>
<dbReference type="PANTHER" id="PTHR34220:SF7">
    <property type="entry name" value="SENSOR HISTIDINE KINASE YPDA"/>
    <property type="match status" value="1"/>
</dbReference>
<feature type="domain" description="Signal transduction histidine kinase internal region" evidence="2">
    <location>
        <begin position="163"/>
        <end position="242"/>
    </location>
</feature>
<keyword evidence="1" id="KW-1133">Transmembrane helix</keyword>
<dbReference type="GO" id="GO:0000155">
    <property type="term" value="F:phosphorelay sensor kinase activity"/>
    <property type="evidence" value="ECO:0007669"/>
    <property type="project" value="InterPro"/>
</dbReference>
<comment type="caution">
    <text evidence="3">The sequence shown here is derived from an EMBL/GenBank/DDBJ whole genome shotgun (WGS) entry which is preliminary data.</text>
</comment>
<evidence type="ECO:0000256" key="1">
    <source>
        <dbReference type="SAM" id="Phobius"/>
    </source>
</evidence>
<keyword evidence="1" id="KW-0472">Membrane</keyword>
<organism evidence="3 4">
    <name type="scientific">Xylanibacter rarus</name>
    <dbReference type="NCBI Taxonomy" id="1676614"/>
    <lineage>
        <taxon>Bacteria</taxon>
        <taxon>Pseudomonadati</taxon>
        <taxon>Bacteroidota</taxon>
        <taxon>Bacteroidia</taxon>
        <taxon>Bacteroidales</taxon>
        <taxon>Prevotellaceae</taxon>
        <taxon>Xylanibacter</taxon>
    </lineage>
</organism>
<dbReference type="OrthoDB" id="9809908at2"/>
<keyword evidence="4" id="KW-1185">Reference proteome</keyword>
<feature type="transmembrane region" description="Helical" evidence="1">
    <location>
        <begin position="94"/>
        <end position="114"/>
    </location>
</feature>
<dbReference type="RefSeq" id="WP_053398510.1">
    <property type="nucleotide sequence ID" value="NZ_DBFJNZ010000095.1"/>
</dbReference>
<dbReference type="EMBL" id="LFQU01000015">
    <property type="protein sequence ID" value="KOO68303.1"/>
    <property type="molecule type" value="Genomic_DNA"/>
</dbReference>
<evidence type="ECO:0000313" key="4">
    <source>
        <dbReference type="Proteomes" id="UP000036951"/>
    </source>
</evidence>
<name>A0A8E1URM7_9BACT</name>
<evidence type="ECO:0000259" key="2">
    <source>
        <dbReference type="Pfam" id="PF06580"/>
    </source>
</evidence>
<dbReference type="GO" id="GO:0016020">
    <property type="term" value="C:membrane"/>
    <property type="evidence" value="ECO:0007669"/>
    <property type="project" value="InterPro"/>
</dbReference>
<dbReference type="Proteomes" id="UP000036951">
    <property type="component" value="Unassembled WGS sequence"/>
</dbReference>
<proteinExistence type="predicted"/>
<gene>
    <name evidence="3" type="ORF">ACU52_08665</name>
</gene>
<feature type="transmembrane region" description="Helical" evidence="1">
    <location>
        <begin position="20"/>
        <end position="39"/>
    </location>
</feature>
<feature type="transmembrane region" description="Helical" evidence="1">
    <location>
        <begin position="120"/>
        <end position="141"/>
    </location>
</feature>
<dbReference type="InterPro" id="IPR050640">
    <property type="entry name" value="Bact_2-comp_sensor_kinase"/>
</dbReference>